<dbReference type="Proteomes" id="UP000677228">
    <property type="component" value="Unassembled WGS sequence"/>
</dbReference>
<dbReference type="SUPFAM" id="SSF51695">
    <property type="entry name" value="PLC-like phosphodiesterases"/>
    <property type="match status" value="1"/>
</dbReference>
<dbReference type="InterPro" id="IPR000909">
    <property type="entry name" value="PLipase_C_PInositol-sp_X_dom"/>
</dbReference>
<dbReference type="EMBL" id="CAJNOK010021293">
    <property type="protein sequence ID" value="CAF1330154.1"/>
    <property type="molecule type" value="Genomic_DNA"/>
</dbReference>
<dbReference type="EMBL" id="CAJOBC010095299">
    <property type="protein sequence ID" value="CAF4431793.1"/>
    <property type="molecule type" value="Genomic_DNA"/>
</dbReference>
<keyword evidence="6" id="KW-1185">Reference proteome</keyword>
<dbReference type="EMBL" id="CAJNOQ010029482">
    <property type="protein sequence ID" value="CAF1569025.1"/>
    <property type="molecule type" value="Genomic_DNA"/>
</dbReference>
<dbReference type="GO" id="GO:0008081">
    <property type="term" value="F:phosphoric diester hydrolase activity"/>
    <property type="evidence" value="ECO:0007669"/>
    <property type="project" value="InterPro"/>
</dbReference>
<sequence length="278" mass="32985">MTIPGTHDSGAIRGASPFKCQSMSIRQQLHYGIRFVDIRCKIVRQELHIYHQFINMRTKFSQVLQDMVQFLTVNPSECLIMSVKEEGVRHNSKSFEDLYDKYITQFGRNKYFYHRATIPKLSECRGKIVLFRRFNVKKVYKHEDEQKGIVVEWEDNEMSRSCGIVMCFYIQDQFNIGDVDRKWKQIETTLMEAEQQTSASSWFINFASATGLMKITKLLQRLTPRNFARKINPRIIRFFTTKYKEKKKNKSPIHRRYGTILMDFVTPELIYSVIKINF</sequence>
<dbReference type="PROSITE" id="PS50007">
    <property type="entry name" value="PIPLC_X_DOMAIN"/>
    <property type="match status" value="1"/>
</dbReference>
<evidence type="ECO:0000259" key="1">
    <source>
        <dbReference type="SMART" id="SM00148"/>
    </source>
</evidence>
<evidence type="ECO:0000313" key="5">
    <source>
        <dbReference type="EMBL" id="CAF4431793.1"/>
    </source>
</evidence>
<dbReference type="OrthoDB" id="1046782at2759"/>
<feature type="domain" description="Phosphatidylinositol-specific phospholipase C X" evidence="1">
    <location>
        <begin position="3"/>
        <end position="133"/>
    </location>
</feature>
<organism evidence="3 6">
    <name type="scientific">Didymodactylos carnosus</name>
    <dbReference type="NCBI Taxonomy" id="1234261"/>
    <lineage>
        <taxon>Eukaryota</taxon>
        <taxon>Metazoa</taxon>
        <taxon>Spiralia</taxon>
        <taxon>Gnathifera</taxon>
        <taxon>Rotifera</taxon>
        <taxon>Eurotatoria</taxon>
        <taxon>Bdelloidea</taxon>
        <taxon>Philodinida</taxon>
        <taxon>Philodinidae</taxon>
        <taxon>Didymodactylos</taxon>
    </lineage>
</organism>
<dbReference type="Pfam" id="PF00388">
    <property type="entry name" value="PI-PLC-X"/>
    <property type="match status" value="1"/>
</dbReference>
<dbReference type="AlphaFoldDB" id="A0A815YEF2"/>
<dbReference type="PANTHER" id="PTHR13593:SF113">
    <property type="entry name" value="SI:DKEY-266F7.9"/>
    <property type="match status" value="1"/>
</dbReference>
<gene>
    <name evidence="3" type="ORF">GPM918_LOCUS40270</name>
    <name evidence="2" type="ORF">OVA965_LOCUS29849</name>
    <name evidence="5" type="ORF">SRO942_LOCUS41202</name>
    <name evidence="4" type="ORF">TMI583_LOCUS30639</name>
</gene>
<dbReference type="EMBL" id="CAJOBA010042912">
    <property type="protein sequence ID" value="CAF4141605.1"/>
    <property type="molecule type" value="Genomic_DNA"/>
</dbReference>
<evidence type="ECO:0000313" key="2">
    <source>
        <dbReference type="EMBL" id="CAF1330154.1"/>
    </source>
</evidence>
<proteinExistence type="predicted"/>
<reference evidence="3" key="1">
    <citation type="submission" date="2021-02" db="EMBL/GenBank/DDBJ databases">
        <authorList>
            <person name="Nowell W R."/>
        </authorList>
    </citation>
    <scope>NUCLEOTIDE SEQUENCE</scope>
</reference>
<dbReference type="Proteomes" id="UP000682733">
    <property type="component" value="Unassembled WGS sequence"/>
</dbReference>
<dbReference type="SMART" id="SM00148">
    <property type="entry name" value="PLCXc"/>
    <property type="match status" value="1"/>
</dbReference>
<comment type="caution">
    <text evidence="3">The sequence shown here is derived from an EMBL/GenBank/DDBJ whole genome shotgun (WGS) entry which is preliminary data.</text>
</comment>
<evidence type="ECO:0000313" key="6">
    <source>
        <dbReference type="Proteomes" id="UP000663829"/>
    </source>
</evidence>
<dbReference type="GO" id="GO:0006629">
    <property type="term" value="P:lipid metabolic process"/>
    <property type="evidence" value="ECO:0007669"/>
    <property type="project" value="InterPro"/>
</dbReference>
<accession>A0A815YEF2</accession>
<dbReference type="Proteomes" id="UP000681722">
    <property type="component" value="Unassembled WGS sequence"/>
</dbReference>
<name>A0A815YEF2_9BILA</name>
<dbReference type="Gene3D" id="3.20.20.190">
    <property type="entry name" value="Phosphatidylinositol (PI) phosphodiesterase"/>
    <property type="match status" value="1"/>
</dbReference>
<dbReference type="InterPro" id="IPR017946">
    <property type="entry name" value="PLC-like_Pdiesterase_TIM-brl"/>
</dbReference>
<protein>
    <recommendedName>
        <fullName evidence="1">Phosphatidylinositol-specific phospholipase C X domain-containing protein</fullName>
    </recommendedName>
</protein>
<dbReference type="CDD" id="cd08586">
    <property type="entry name" value="PI-PLCc_BcPLC_like"/>
    <property type="match status" value="1"/>
</dbReference>
<dbReference type="PANTHER" id="PTHR13593">
    <property type="match status" value="1"/>
</dbReference>
<dbReference type="InterPro" id="IPR051057">
    <property type="entry name" value="PI-PLC_domain"/>
</dbReference>
<dbReference type="Proteomes" id="UP000663829">
    <property type="component" value="Unassembled WGS sequence"/>
</dbReference>
<evidence type="ECO:0000313" key="3">
    <source>
        <dbReference type="EMBL" id="CAF1569025.1"/>
    </source>
</evidence>
<evidence type="ECO:0000313" key="4">
    <source>
        <dbReference type="EMBL" id="CAF4141605.1"/>
    </source>
</evidence>